<feature type="coiled-coil region" evidence="1">
    <location>
        <begin position="18"/>
        <end position="107"/>
    </location>
</feature>
<dbReference type="Proteomes" id="UP000191124">
    <property type="component" value="Unassembled WGS sequence"/>
</dbReference>
<accession>A0A1S9UD94</accession>
<dbReference type="RefSeq" id="WP_078181847.1">
    <property type="nucleotide sequence ID" value="NZ_MUAL01000089.1"/>
</dbReference>
<dbReference type="AlphaFoldDB" id="A0A1S9UD94"/>
<comment type="caution">
    <text evidence="2">The sequence shown here is derived from an EMBL/GenBank/DDBJ whole genome shotgun (WGS) entry which is preliminary data.</text>
</comment>
<keyword evidence="1" id="KW-0175">Coiled coil</keyword>
<reference evidence="2 3" key="1">
    <citation type="submission" date="2017-01" db="EMBL/GenBank/DDBJ databases">
        <title>Bacillus cereus isolates.</title>
        <authorList>
            <person name="Beno S.M."/>
        </authorList>
    </citation>
    <scope>NUCLEOTIDE SEQUENCE [LARGE SCALE GENOMIC DNA]</scope>
    <source>
        <strain evidence="2 3">FSL M7-1219</strain>
    </source>
</reference>
<dbReference type="EMBL" id="MUAL01000089">
    <property type="protein sequence ID" value="OOR20189.1"/>
    <property type="molecule type" value="Genomic_DNA"/>
</dbReference>
<name>A0A1S9UD94_BACCE</name>
<organism evidence="2 3">
    <name type="scientific">Bacillus cereus</name>
    <dbReference type="NCBI Taxonomy" id="1396"/>
    <lineage>
        <taxon>Bacteria</taxon>
        <taxon>Bacillati</taxon>
        <taxon>Bacillota</taxon>
        <taxon>Bacilli</taxon>
        <taxon>Bacillales</taxon>
        <taxon>Bacillaceae</taxon>
        <taxon>Bacillus</taxon>
        <taxon>Bacillus cereus group</taxon>
    </lineage>
</organism>
<proteinExistence type="predicted"/>
<protein>
    <submittedName>
        <fullName evidence="2">Uncharacterized protein</fullName>
    </submittedName>
</protein>
<evidence type="ECO:0000313" key="3">
    <source>
        <dbReference type="Proteomes" id="UP000191124"/>
    </source>
</evidence>
<sequence>MMNSIKNLLAGNTKVKTLETAQKEVDKLQAQENELQGQLGEAQSEHSRVSHALEIMEASLIINPDSKEAKTNKALGEKKLEELAKQISSTQDELSKVADKKQKAIQEIHRSRGEIARKHNVKIERDKYVAWGFNRAFGIEENVFQLHTVQPRSMDLGVEYGLGAISTLDPDSEDWKFLVNMGQQDSAEGETQAMVIRKELQEAIKAVFVKHDIELNEQSLSNIERI</sequence>
<gene>
    <name evidence="2" type="ORF">BW892_24555</name>
</gene>
<evidence type="ECO:0000313" key="2">
    <source>
        <dbReference type="EMBL" id="OOR20189.1"/>
    </source>
</evidence>
<evidence type="ECO:0000256" key="1">
    <source>
        <dbReference type="SAM" id="Coils"/>
    </source>
</evidence>